<dbReference type="Proteomes" id="UP000410492">
    <property type="component" value="Unassembled WGS sequence"/>
</dbReference>
<keyword evidence="2" id="KW-1185">Reference proteome</keyword>
<organism evidence="1 2">
    <name type="scientific">Callosobruchus maculatus</name>
    <name type="common">Southern cowpea weevil</name>
    <name type="synonym">Pulse bruchid</name>
    <dbReference type="NCBI Taxonomy" id="64391"/>
    <lineage>
        <taxon>Eukaryota</taxon>
        <taxon>Metazoa</taxon>
        <taxon>Ecdysozoa</taxon>
        <taxon>Arthropoda</taxon>
        <taxon>Hexapoda</taxon>
        <taxon>Insecta</taxon>
        <taxon>Pterygota</taxon>
        <taxon>Neoptera</taxon>
        <taxon>Endopterygota</taxon>
        <taxon>Coleoptera</taxon>
        <taxon>Polyphaga</taxon>
        <taxon>Cucujiformia</taxon>
        <taxon>Chrysomeloidea</taxon>
        <taxon>Chrysomelidae</taxon>
        <taxon>Bruchinae</taxon>
        <taxon>Bruchini</taxon>
        <taxon>Callosobruchus</taxon>
    </lineage>
</organism>
<dbReference type="OrthoDB" id="6775503at2759"/>
<protein>
    <recommendedName>
        <fullName evidence="3">Alkylated DNA repair protein AlkB homologue 8 N-terminal domain-containing protein</fullName>
    </recommendedName>
</protein>
<proteinExistence type="predicted"/>
<accession>A0A653CRW7</accession>
<sequence>MAQLPSHFSRSDQTKLLGVHIDSNMSFKSHIEHVCEKLNRAYYAIFHLKSCLSQDALITVYDATVHSYLSYNITCWGQSSGYIRVFRALKRILRMIFNLRYHENCRTSFKVKKILTLVSIFILKCVSYVKKHLSMFEVQGDNQHYNARCTTLKIPKFT</sequence>
<gene>
    <name evidence="1" type="ORF">CALMAC_LOCUS10933</name>
</gene>
<reference evidence="1 2" key="1">
    <citation type="submission" date="2019-01" db="EMBL/GenBank/DDBJ databases">
        <authorList>
            <person name="Sayadi A."/>
        </authorList>
    </citation>
    <scope>NUCLEOTIDE SEQUENCE [LARGE SCALE GENOMIC DNA]</scope>
</reference>
<dbReference type="EMBL" id="CAACVG010008488">
    <property type="protein sequence ID" value="VEN50027.1"/>
    <property type="molecule type" value="Genomic_DNA"/>
</dbReference>
<name>A0A653CRW7_CALMS</name>
<evidence type="ECO:0000313" key="1">
    <source>
        <dbReference type="EMBL" id="VEN50027.1"/>
    </source>
</evidence>
<dbReference type="AlphaFoldDB" id="A0A653CRW7"/>
<evidence type="ECO:0008006" key="3">
    <source>
        <dbReference type="Google" id="ProtNLM"/>
    </source>
</evidence>
<evidence type="ECO:0000313" key="2">
    <source>
        <dbReference type="Proteomes" id="UP000410492"/>
    </source>
</evidence>